<dbReference type="InterPro" id="IPR005311">
    <property type="entry name" value="PBP_dimer"/>
</dbReference>
<evidence type="ECO:0000256" key="3">
    <source>
        <dbReference type="ARBA" id="ARBA00022475"/>
    </source>
</evidence>
<evidence type="ECO:0000256" key="5">
    <source>
        <dbReference type="ARBA" id="ARBA00022645"/>
    </source>
</evidence>
<accession>A0A2M9ZIT2</accession>
<feature type="domain" description="Penicillin-binding protein dimerisation" evidence="16">
    <location>
        <begin position="63"/>
        <end position="244"/>
    </location>
</feature>
<dbReference type="NCBIfam" id="TIGR03423">
    <property type="entry name" value="pbp2_mrdA"/>
    <property type="match status" value="1"/>
</dbReference>
<evidence type="ECO:0000313" key="18">
    <source>
        <dbReference type="EMBL" id="PJZ71977.1"/>
    </source>
</evidence>
<comment type="subcellular location">
    <subcellularLocation>
        <location evidence="2">Cell membrane</location>
    </subcellularLocation>
    <subcellularLocation>
        <location evidence="1">Membrane</location>
        <topology evidence="1">Single-pass membrane protein</topology>
    </subcellularLocation>
</comment>
<dbReference type="OrthoDB" id="9804124at2"/>
<dbReference type="GO" id="GO:0005886">
    <property type="term" value="C:plasma membrane"/>
    <property type="evidence" value="ECO:0007669"/>
    <property type="project" value="UniProtKB-SubCell"/>
</dbReference>
<evidence type="ECO:0000256" key="2">
    <source>
        <dbReference type="ARBA" id="ARBA00004236"/>
    </source>
</evidence>
<dbReference type="GO" id="GO:0071555">
    <property type="term" value="P:cell wall organization"/>
    <property type="evidence" value="ECO:0007669"/>
    <property type="project" value="UniProtKB-KW"/>
</dbReference>
<dbReference type="GO" id="GO:0071972">
    <property type="term" value="F:peptidoglycan L,D-transpeptidase activity"/>
    <property type="evidence" value="ECO:0007669"/>
    <property type="project" value="TreeGrafter"/>
</dbReference>
<evidence type="ECO:0000313" key="17">
    <source>
        <dbReference type="EMBL" id="PJZ68630.1"/>
    </source>
</evidence>
<evidence type="ECO:0000256" key="4">
    <source>
        <dbReference type="ARBA" id="ARBA00022519"/>
    </source>
</evidence>
<dbReference type="Proteomes" id="UP000231990">
    <property type="component" value="Unassembled WGS sequence"/>
</dbReference>
<dbReference type="InterPro" id="IPR017790">
    <property type="entry name" value="Penicillin-binding_protein_2"/>
</dbReference>
<evidence type="ECO:0000313" key="20">
    <source>
        <dbReference type="Proteomes" id="UP000231990"/>
    </source>
</evidence>
<keyword evidence="13" id="KW-0961">Cell wall biogenesis/degradation</keyword>
<sequence length="648" mass="71567">MLGGSPTATEFKLERSFRIRLYIFSGFVVFTLASFVIQLFNLQIVHGTDNSLKAEKFVRKSETIPAARGEMFDRNFLTPETSMALVSNYSSLDAVLNTSLLKYDPVKVRNFLQEFSRTLSIPLSYYEEDLIEPRFSKNIKSKKPFVLLEAISKAQQERISVFDTISKYVILVPSPRRIYKMGPALAHVTGYIGKPSKTDLLTREIKSYQWLGKNGLELEYDSELRGTDGFRIQKRSSEGNIEEERVVEHSSPGNNLVLTIDKDIQIAAYKALKGIRGTAIAIRPSTGEVLAMASNPSYDPNILSGKNRSERTSHYKRVDKNGGFLNLAIQSKFPPASTYKTLVAMAALESSHKIDYTKDTAYSCNGSFTLKSTFVGVPDQVFLCWEKGGHGTNDLAHALQKSCSVYFYNLGYKIGSDPILTYSKHFGLDSKSNIDLPGEITGFVPSSAWKKRTFGTRWFDGDTINLSIGQGFMSVTPLGMALFYAGLLNRGQIYQPYIVGEIRDPLDNSIINRTQPQLLRDIPIQPSTIESIKAGLRLVVKNGTAAFVLNKPFLPDIAGKTGTAQTRRRGASGSNHAWFIGYAPANAPVSEQVLVAVFVEYGVGGAAGAAPVAREIFKAAFPPGSFKRSVEIPESDSPLLPENSNDVR</sequence>
<keyword evidence="3" id="KW-1003">Cell membrane</keyword>
<keyword evidence="12 14" id="KW-0472">Membrane</keyword>
<keyword evidence="5" id="KW-0121">Carboxypeptidase</keyword>
<name>A0A2M9ZIT2_9LEPT</name>
<dbReference type="Gene3D" id="3.40.710.10">
    <property type="entry name" value="DD-peptidase/beta-lactamase superfamily"/>
    <property type="match status" value="1"/>
</dbReference>
<dbReference type="Pfam" id="PF03717">
    <property type="entry name" value="PBP_dimer"/>
    <property type="match status" value="1"/>
</dbReference>
<evidence type="ECO:0000256" key="6">
    <source>
        <dbReference type="ARBA" id="ARBA00022670"/>
    </source>
</evidence>
<evidence type="ECO:0000259" key="16">
    <source>
        <dbReference type="Pfam" id="PF03717"/>
    </source>
</evidence>
<keyword evidence="6" id="KW-0645">Protease</keyword>
<feature type="domain" description="Penicillin-binding protein transpeptidase" evidence="15">
    <location>
        <begin position="277"/>
        <end position="617"/>
    </location>
</feature>
<dbReference type="EMBL" id="NPDY01000018">
    <property type="protein sequence ID" value="PJZ68630.1"/>
    <property type="molecule type" value="Genomic_DNA"/>
</dbReference>
<keyword evidence="4" id="KW-0997">Cell inner membrane</keyword>
<dbReference type="Pfam" id="PF00905">
    <property type="entry name" value="Transpeptidase"/>
    <property type="match status" value="1"/>
</dbReference>
<dbReference type="SUPFAM" id="SSF56519">
    <property type="entry name" value="Penicillin binding protein dimerisation domain"/>
    <property type="match status" value="1"/>
</dbReference>
<feature type="transmembrane region" description="Helical" evidence="14">
    <location>
        <begin position="21"/>
        <end position="40"/>
    </location>
</feature>
<dbReference type="AlphaFoldDB" id="A0A2M9ZIT2"/>
<gene>
    <name evidence="18" type="primary">mrdA</name>
    <name evidence="17" type="ORF">CH360_15220</name>
    <name evidence="18" type="ORF">CH373_16675</name>
</gene>
<dbReference type="InterPro" id="IPR036138">
    <property type="entry name" value="PBP_dimer_sf"/>
</dbReference>
<dbReference type="SUPFAM" id="SSF56601">
    <property type="entry name" value="beta-lactamase/transpeptidase-like"/>
    <property type="match status" value="1"/>
</dbReference>
<dbReference type="InterPro" id="IPR012338">
    <property type="entry name" value="Beta-lactam/transpept-like"/>
</dbReference>
<dbReference type="InterPro" id="IPR050515">
    <property type="entry name" value="Beta-lactam/transpept"/>
</dbReference>
<reference evidence="19 20" key="1">
    <citation type="submission" date="2017-07" db="EMBL/GenBank/DDBJ databases">
        <title>Leptospira spp. isolated from tropical soils.</title>
        <authorList>
            <person name="Thibeaux R."/>
            <person name="Iraola G."/>
            <person name="Ferres I."/>
            <person name="Bierque E."/>
            <person name="Girault D."/>
            <person name="Soupe-Gilbert M.-E."/>
            <person name="Picardeau M."/>
            <person name="Goarant C."/>
        </authorList>
    </citation>
    <scope>NUCLEOTIDE SEQUENCE [LARGE SCALE GENOMIC DNA]</scope>
    <source>
        <strain evidence="18 20">FH1-B-B1</strain>
        <strain evidence="17 19">FH1-B-C1</strain>
    </source>
</reference>
<keyword evidence="10" id="KW-0573">Peptidoglycan synthesis</keyword>
<organism evidence="18 20">
    <name type="scientific">Leptospira perolatii</name>
    <dbReference type="NCBI Taxonomy" id="2023191"/>
    <lineage>
        <taxon>Bacteria</taxon>
        <taxon>Pseudomonadati</taxon>
        <taxon>Spirochaetota</taxon>
        <taxon>Spirochaetia</taxon>
        <taxon>Leptospirales</taxon>
        <taxon>Leptospiraceae</taxon>
        <taxon>Leptospira</taxon>
    </lineage>
</organism>
<evidence type="ECO:0000256" key="1">
    <source>
        <dbReference type="ARBA" id="ARBA00004167"/>
    </source>
</evidence>
<protein>
    <submittedName>
        <fullName evidence="18">Penicillin-binding protein 2</fullName>
    </submittedName>
</protein>
<dbReference type="Gene3D" id="3.90.1310.10">
    <property type="entry name" value="Penicillin-binding protein 2a (Domain 2)"/>
    <property type="match status" value="1"/>
</dbReference>
<keyword evidence="19" id="KW-1185">Reference proteome</keyword>
<dbReference type="InterPro" id="IPR001460">
    <property type="entry name" value="PCN-bd_Tpept"/>
</dbReference>
<evidence type="ECO:0000256" key="14">
    <source>
        <dbReference type="SAM" id="Phobius"/>
    </source>
</evidence>
<dbReference type="RefSeq" id="WP_100714913.1">
    <property type="nucleotide sequence ID" value="NZ_NPDY01000018.1"/>
</dbReference>
<keyword evidence="11 14" id="KW-1133">Transmembrane helix</keyword>
<dbReference type="GO" id="GO:0008658">
    <property type="term" value="F:penicillin binding"/>
    <property type="evidence" value="ECO:0007669"/>
    <property type="project" value="InterPro"/>
</dbReference>
<keyword evidence="9" id="KW-0133">Cell shape</keyword>
<dbReference type="Proteomes" id="UP000231962">
    <property type="component" value="Unassembled WGS sequence"/>
</dbReference>
<dbReference type="PANTHER" id="PTHR30627:SF2">
    <property type="entry name" value="PEPTIDOGLYCAN D,D-TRANSPEPTIDASE MRDA"/>
    <property type="match status" value="1"/>
</dbReference>
<evidence type="ECO:0000256" key="11">
    <source>
        <dbReference type="ARBA" id="ARBA00022989"/>
    </source>
</evidence>
<keyword evidence="8" id="KW-0378">Hydrolase</keyword>
<evidence type="ECO:0000256" key="13">
    <source>
        <dbReference type="ARBA" id="ARBA00023316"/>
    </source>
</evidence>
<proteinExistence type="predicted"/>
<evidence type="ECO:0000256" key="10">
    <source>
        <dbReference type="ARBA" id="ARBA00022984"/>
    </source>
</evidence>
<dbReference type="GO" id="GO:0008360">
    <property type="term" value="P:regulation of cell shape"/>
    <property type="evidence" value="ECO:0007669"/>
    <property type="project" value="UniProtKB-KW"/>
</dbReference>
<evidence type="ECO:0000259" key="15">
    <source>
        <dbReference type="Pfam" id="PF00905"/>
    </source>
</evidence>
<evidence type="ECO:0000256" key="12">
    <source>
        <dbReference type="ARBA" id="ARBA00023136"/>
    </source>
</evidence>
<keyword evidence="7 14" id="KW-0812">Transmembrane</keyword>
<evidence type="ECO:0000256" key="8">
    <source>
        <dbReference type="ARBA" id="ARBA00022801"/>
    </source>
</evidence>
<dbReference type="GO" id="GO:0009252">
    <property type="term" value="P:peptidoglycan biosynthetic process"/>
    <property type="evidence" value="ECO:0007669"/>
    <property type="project" value="UniProtKB-KW"/>
</dbReference>
<evidence type="ECO:0000313" key="19">
    <source>
        <dbReference type="Proteomes" id="UP000231962"/>
    </source>
</evidence>
<dbReference type="GO" id="GO:0006508">
    <property type="term" value="P:proteolysis"/>
    <property type="evidence" value="ECO:0007669"/>
    <property type="project" value="UniProtKB-KW"/>
</dbReference>
<dbReference type="GO" id="GO:0009002">
    <property type="term" value="F:serine-type D-Ala-D-Ala carboxypeptidase activity"/>
    <property type="evidence" value="ECO:0007669"/>
    <property type="project" value="InterPro"/>
</dbReference>
<evidence type="ECO:0000256" key="7">
    <source>
        <dbReference type="ARBA" id="ARBA00022692"/>
    </source>
</evidence>
<dbReference type="PANTHER" id="PTHR30627">
    <property type="entry name" value="PEPTIDOGLYCAN D,D-TRANSPEPTIDASE"/>
    <property type="match status" value="1"/>
</dbReference>
<evidence type="ECO:0000256" key="9">
    <source>
        <dbReference type="ARBA" id="ARBA00022960"/>
    </source>
</evidence>
<dbReference type="EMBL" id="NPDZ01000015">
    <property type="protein sequence ID" value="PJZ71977.1"/>
    <property type="molecule type" value="Genomic_DNA"/>
</dbReference>
<comment type="caution">
    <text evidence="18">The sequence shown here is derived from an EMBL/GenBank/DDBJ whole genome shotgun (WGS) entry which is preliminary data.</text>
</comment>
<dbReference type="Gene3D" id="3.30.1390.30">
    <property type="entry name" value="Penicillin-binding protein 2a, domain 3"/>
    <property type="match status" value="1"/>
</dbReference>